<sequence length="93" mass="11080">MTVNLSVLLQNWKRRTDILLGTSQEKETPMKKIHLICNAHLDPVWLWRWEEGCTEALSTFRTAERFTDEFPGFTFNHNEAILYQWVKENEPDL</sequence>
<dbReference type="SUPFAM" id="SSF88713">
    <property type="entry name" value="Glycoside hydrolase/deacetylase"/>
    <property type="match status" value="1"/>
</dbReference>
<comment type="caution">
    <text evidence="2">The sequence shown here is derived from an EMBL/GenBank/DDBJ whole genome shotgun (WGS) entry which is preliminary data.</text>
</comment>
<organism evidence="2 3">
    <name type="scientific">Eisenbergiella tayi</name>
    <dbReference type="NCBI Taxonomy" id="1432052"/>
    <lineage>
        <taxon>Bacteria</taxon>
        <taxon>Bacillati</taxon>
        <taxon>Bacillota</taxon>
        <taxon>Clostridia</taxon>
        <taxon>Lachnospirales</taxon>
        <taxon>Lachnospiraceae</taxon>
        <taxon>Eisenbergiella</taxon>
    </lineage>
</organism>
<dbReference type="Proteomes" id="UP000094271">
    <property type="component" value="Unassembled WGS sequence"/>
</dbReference>
<dbReference type="Pfam" id="PF01074">
    <property type="entry name" value="Glyco_hydro_38N"/>
    <property type="match status" value="1"/>
</dbReference>
<dbReference type="Gene3D" id="3.20.110.10">
    <property type="entry name" value="Glycoside hydrolase 38, N terminal domain"/>
    <property type="match status" value="1"/>
</dbReference>
<dbReference type="PANTHER" id="PTHR46017">
    <property type="entry name" value="ALPHA-MANNOSIDASE 2C1"/>
    <property type="match status" value="1"/>
</dbReference>
<gene>
    <name evidence="2" type="ORF">BEI59_15800</name>
</gene>
<dbReference type="AlphaFoldDB" id="A0A1E3UGJ9"/>
<dbReference type="EMBL" id="MEHA01000011">
    <property type="protein sequence ID" value="ODR50322.1"/>
    <property type="molecule type" value="Genomic_DNA"/>
</dbReference>
<dbReference type="InterPro" id="IPR011330">
    <property type="entry name" value="Glyco_hydro/deAcase_b/a-brl"/>
</dbReference>
<evidence type="ECO:0000313" key="3">
    <source>
        <dbReference type="Proteomes" id="UP000094271"/>
    </source>
</evidence>
<protein>
    <recommendedName>
        <fullName evidence="1">Glycoside hydrolase family 38 N-terminal domain-containing protein</fullName>
    </recommendedName>
</protein>
<feature type="domain" description="Glycoside hydrolase family 38 N-terminal" evidence="1">
    <location>
        <begin position="32"/>
        <end position="92"/>
    </location>
</feature>
<name>A0A1E3UGJ9_9FIRM</name>
<dbReference type="InterPro" id="IPR027291">
    <property type="entry name" value="Glyco_hydro_38_N_sf"/>
</dbReference>
<evidence type="ECO:0000313" key="2">
    <source>
        <dbReference type="EMBL" id="ODR50322.1"/>
    </source>
</evidence>
<accession>A0A1E3UGJ9</accession>
<dbReference type="InterPro" id="IPR000602">
    <property type="entry name" value="Glyco_hydro_38_N"/>
</dbReference>
<dbReference type="GO" id="GO:0004559">
    <property type="term" value="F:alpha-mannosidase activity"/>
    <property type="evidence" value="ECO:0007669"/>
    <property type="project" value="InterPro"/>
</dbReference>
<dbReference type="GO" id="GO:0009313">
    <property type="term" value="P:oligosaccharide catabolic process"/>
    <property type="evidence" value="ECO:0007669"/>
    <property type="project" value="TreeGrafter"/>
</dbReference>
<proteinExistence type="predicted"/>
<dbReference type="PANTHER" id="PTHR46017:SF1">
    <property type="entry name" value="ALPHA-MANNOSIDASE 2C1"/>
    <property type="match status" value="1"/>
</dbReference>
<dbReference type="GO" id="GO:0006013">
    <property type="term" value="P:mannose metabolic process"/>
    <property type="evidence" value="ECO:0007669"/>
    <property type="project" value="InterPro"/>
</dbReference>
<evidence type="ECO:0000259" key="1">
    <source>
        <dbReference type="Pfam" id="PF01074"/>
    </source>
</evidence>
<reference evidence="2 3" key="1">
    <citation type="submission" date="2016-08" db="EMBL/GenBank/DDBJ databases">
        <authorList>
            <person name="Seilhamer J.J."/>
        </authorList>
    </citation>
    <scope>NUCLEOTIDE SEQUENCE [LARGE SCALE GENOMIC DNA]</scope>
    <source>
        <strain evidence="2 3">NML150140-1</strain>
    </source>
</reference>